<dbReference type="InterPro" id="IPR029063">
    <property type="entry name" value="SAM-dependent_MTases_sf"/>
</dbReference>
<dbReference type="Gene3D" id="3.40.50.150">
    <property type="entry name" value="Vaccinia Virus protein VP39"/>
    <property type="match status" value="1"/>
</dbReference>
<keyword evidence="1" id="KW-0862">Zinc</keyword>
<feature type="binding site" evidence="1">
    <location>
        <position position="26"/>
    </location>
    <ligand>
        <name>Zn(2+)</name>
        <dbReference type="ChEBI" id="CHEBI:29105"/>
    </ligand>
</feature>
<dbReference type="PANTHER" id="PTHR43460">
    <property type="entry name" value="METHYLTRANSFERASE"/>
    <property type="match status" value="1"/>
</dbReference>
<dbReference type="GO" id="GO:0046872">
    <property type="term" value="F:metal ion binding"/>
    <property type="evidence" value="ECO:0007669"/>
    <property type="project" value="UniProtKB-KW"/>
</dbReference>
<feature type="binding site" evidence="2">
    <location>
        <position position="206"/>
    </location>
    <ligand>
        <name>S-adenosyl-L-methionine</name>
        <dbReference type="ChEBI" id="CHEBI:59789"/>
    </ligand>
</feature>
<proteinExistence type="predicted"/>
<dbReference type="SUPFAM" id="SSF53335">
    <property type="entry name" value="S-adenosyl-L-methionine-dependent methyltransferases"/>
    <property type="match status" value="1"/>
</dbReference>
<feature type="binding site" evidence="2">
    <location>
        <begin position="114"/>
        <end position="115"/>
    </location>
    <ligand>
        <name>S-adenosyl-L-methionine</name>
        <dbReference type="ChEBI" id="CHEBI:59789"/>
    </ligand>
</feature>
<dbReference type="EMBL" id="BOVK01000051">
    <property type="protein sequence ID" value="GIQ70560.1"/>
    <property type="molecule type" value="Genomic_DNA"/>
</dbReference>
<feature type="binding site" evidence="1">
    <location>
        <position position="44"/>
    </location>
    <ligand>
        <name>Zn(2+)</name>
        <dbReference type="ChEBI" id="CHEBI:29105"/>
    </ligand>
</feature>
<dbReference type="RefSeq" id="WP_213413379.1">
    <property type="nucleotide sequence ID" value="NZ_BOVK01000051.1"/>
</dbReference>
<dbReference type="Proteomes" id="UP000677918">
    <property type="component" value="Unassembled WGS sequence"/>
</dbReference>
<dbReference type="InterPro" id="IPR052939">
    <property type="entry name" value="23S_rRNA_MeTrnsfrase_RlmA"/>
</dbReference>
<dbReference type="GO" id="GO:0008168">
    <property type="term" value="F:methyltransferase activity"/>
    <property type="evidence" value="ECO:0007669"/>
    <property type="project" value="InterPro"/>
</dbReference>
<keyword evidence="2" id="KW-0949">S-adenosyl-L-methionine</keyword>
<dbReference type="InterPro" id="IPR016718">
    <property type="entry name" value="rRNA_m1G-MeTrfase_A_prd"/>
</dbReference>
<comment type="caution">
    <text evidence="5">The sequence shown here is derived from an EMBL/GenBank/DDBJ whole genome shotgun (WGS) entry which is preliminary data.</text>
</comment>
<feature type="binding site" evidence="1">
    <location>
        <position position="23"/>
    </location>
    <ligand>
        <name>Zn(2+)</name>
        <dbReference type="ChEBI" id="CHEBI:29105"/>
    </ligand>
</feature>
<feature type="binding site" evidence="1">
    <location>
        <position position="40"/>
    </location>
    <ligand>
        <name>Zn(2+)</name>
        <dbReference type="ChEBI" id="CHEBI:29105"/>
    </ligand>
</feature>
<gene>
    <name evidence="5" type="ORF">XYCOK13_33840</name>
</gene>
<accession>A0A8J4M353</accession>
<keyword evidence="1" id="KW-0479">Metal-binding</keyword>
<evidence type="ECO:0000256" key="1">
    <source>
        <dbReference type="PIRSR" id="PIRSR018249-1"/>
    </source>
</evidence>
<feature type="domain" description="23S rRNA (guanine(745)-N(1))-methyltransferase N-terminal" evidence="4">
    <location>
        <begin position="21"/>
        <end position="62"/>
    </location>
</feature>
<evidence type="ECO:0000259" key="4">
    <source>
        <dbReference type="Pfam" id="PF21302"/>
    </source>
</evidence>
<sequence length="296" mass="33237">MFKNNKGQKLARLLAEHARLFRCPLCAQPMKLVEEKSLVCRSNHCFDLSSRGYINFLTQAHKSKYDKGLFASREMLFRHGAFDPLIAHIGATLAEAVGNDGDHPITLLDAGCGEGSHLAKLQKSIERHTARPALGVGLDIAKDGIVRAAKKSAHALWGVADLANSPLADNTFDIVLNILSPSNYTEFLRVLKDDGMIVKVVPGSTHLQELRERFRKQARREASSNEAVLDHFARHVGLLSVKRMKYKSTLEEEAREALIRMTPLSWEVPQERMQQVLDEQPFEITFDFTILLGKQR</sequence>
<keyword evidence="6" id="KW-1185">Reference proteome</keyword>
<evidence type="ECO:0000256" key="2">
    <source>
        <dbReference type="PIRSR" id="PIRSR018249-2"/>
    </source>
</evidence>
<dbReference type="Pfam" id="PF13847">
    <property type="entry name" value="Methyltransf_31"/>
    <property type="match status" value="1"/>
</dbReference>
<reference evidence="5" key="1">
    <citation type="submission" date="2021-04" db="EMBL/GenBank/DDBJ databases">
        <title>Draft genome sequence of Xylanibacillus composti strain K13.</title>
        <authorList>
            <person name="Uke A."/>
            <person name="Chhe C."/>
            <person name="Baramee S."/>
            <person name="Kosugi A."/>
        </authorList>
    </citation>
    <scope>NUCLEOTIDE SEQUENCE</scope>
    <source>
        <strain evidence="5">K13</strain>
    </source>
</reference>
<dbReference type="AlphaFoldDB" id="A0A8J4M353"/>
<evidence type="ECO:0000313" key="5">
    <source>
        <dbReference type="EMBL" id="GIQ70560.1"/>
    </source>
</evidence>
<evidence type="ECO:0000259" key="3">
    <source>
        <dbReference type="Pfam" id="PF13847"/>
    </source>
</evidence>
<evidence type="ECO:0008006" key="7">
    <source>
        <dbReference type="Google" id="ProtNLM"/>
    </source>
</evidence>
<feature type="binding site" evidence="2">
    <location>
        <position position="82"/>
    </location>
    <ligand>
        <name>S-adenosyl-L-methionine</name>
        <dbReference type="ChEBI" id="CHEBI:59789"/>
    </ligand>
</feature>
<protein>
    <recommendedName>
        <fullName evidence="7">Methyltransferase domain-containing protein</fullName>
    </recommendedName>
</protein>
<evidence type="ECO:0000313" key="6">
    <source>
        <dbReference type="Proteomes" id="UP000677918"/>
    </source>
</evidence>
<feature type="domain" description="Methyltransferase" evidence="3">
    <location>
        <begin position="106"/>
        <end position="219"/>
    </location>
</feature>
<dbReference type="Pfam" id="PF21302">
    <property type="entry name" value="Zn_ribbon_RlmA"/>
    <property type="match status" value="1"/>
</dbReference>
<name>A0A8J4M353_9BACL</name>
<dbReference type="PIRSF" id="PIRSF018249">
    <property type="entry name" value="MyrA_prd"/>
    <property type="match status" value="1"/>
</dbReference>
<organism evidence="5 6">
    <name type="scientific">Xylanibacillus composti</name>
    <dbReference type="NCBI Taxonomy" id="1572762"/>
    <lineage>
        <taxon>Bacteria</taxon>
        <taxon>Bacillati</taxon>
        <taxon>Bacillota</taxon>
        <taxon>Bacilli</taxon>
        <taxon>Bacillales</taxon>
        <taxon>Paenibacillaceae</taxon>
        <taxon>Xylanibacillus</taxon>
    </lineage>
</organism>
<dbReference type="InterPro" id="IPR048647">
    <property type="entry name" value="RlmA_N"/>
</dbReference>
<dbReference type="InterPro" id="IPR025714">
    <property type="entry name" value="Methyltranfer_dom"/>
</dbReference>
<dbReference type="PANTHER" id="PTHR43460:SF1">
    <property type="entry name" value="METHYLTRANSFERASE TYPE 11 DOMAIN-CONTAINING PROTEIN"/>
    <property type="match status" value="1"/>
</dbReference>